<feature type="active site" evidence="5">
    <location>
        <position position="44"/>
    </location>
</feature>
<dbReference type="Gene3D" id="3.40.50.20">
    <property type="match status" value="1"/>
</dbReference>
<evidence type="ECO:0000256" key="5">
    <source>
        <dbReference type="PIRSR" id="PIRSR039102-1"/>
    </source>
</evidence>
<dbReference type="InterPro" id="IPR011095">
    <property type="entry name" value="Dala_Dala_lig_C"/>
</dbReference>
<dbReference type="InterPro" id="IPR011761">
    <property type="entry name" value="ATP-grasp"/>
</dbReference>
<keyword evidence="2 4" id="KW-0436">Ligase</keyword>
<proteinExistence type="inferred from homology"/>
<evidence type="ECO:0000256" key="4">
    <source>
        <dbReference type="HAMAP-Rule" id="MF_00047"/>
    </source>
</evidence>
<feature type="region of interest" description="Disordered" evidence="8">
    <location>
        <begin position="1"/>
        <end position="27"/>
    </location>
</feature>
<dbReference type="PROSITE" id="PS50975">
    <property type="entry name" value="ATP_GRASP"/>
    <property type="match status" value="1"/>
</dbReference>
<feature type="domain" description="ATP-grasp" evidence="9">
    <location>
        <begin position="130"/>
        <end position="337"/>
    </location>
</feature>
<dbReference type="KEGG" id="agf:ET445_03970"/>
<reference evidence="10 11" key="1">
    <citation type="submission" date="2019-01" db="EMBL/GenBank/DDBJ databases">
        <title>Genome sequencing of strain FW100M-8.</title>
        <authorList>
            <person name="Heo J."/>
            <person name="Kim S.-J."/>
            <person name="Kim J.-S."/>
            <person name="Hong S.-B."/>
            <person name="Kwon S.-W."/>
        </authorList>
    </citation>
    <scope>NUCLEOTIDE SEQUENCE [LARGE SCALE GENOMIC DNA]</scope>
    <source>
        <strain evidence="10 11">FW100M-8</strain>
    </source>
</reference>
<feature type="active site" evidence="5">
    <location>
        <position position="180"/>
    </location>
</feature>
<comment type="pathway">
    <text evidence="4">Cell wall biogenesis; peptidoglycan biosynthesis.</text>
</comment>
<keyword evidence="3 4" id="KW-0961">Cell wall biogenesis/degradation</keyword>
<comment type="catalytic activity">
    <reaction evidence="4">
        <text>2 D-alanine + ATP = D-alanyl-D-alanine + ADP + phosphate + H(+)</text>
        <dbReference type="Rhea" id="RHEA:11224"/>
        <dbReference type="ChEBI" id="CHEBI:15378"/>
        <dbReference type="ChEBI" id="CHEBI:30616"/>
        <dbReference type="ChEBI" id="CHEBI:43474"/>
        <dbReference type="ChEBI" id="CHEBI:57416"/>
        <dbReference type="ChEBI" id="CHEBI:57822"/>
        <dbReference type="ChEBI" id="CHEBI:456216"/>
        <dbReference type="EC" id="6.3.2.4"/>
    </reaction>
</comment>
<gene>
    <name evidence="4" type="primary">ddl</name>
    <name evidence="10" type="ORF">ET445_03970</name>
</gene>
<keyword evidence="7" id="KW-0547">Nucleotide-binding</keyword>
<dbReference type="PANTHER" id="PTHR23132:SF23">
    <property type="entry name" value="D-ALANINE--D-ALANINE LIGASE B"/>
    <property type="match status" value="1"/>
</dbReference>
<feature type="binding site" evidence="6">
    <location>
        <position position="304"/>
    </location>
    <ligand>
        <name>Mg(2+)</name>
        <dbReference type="ChEBI" id="CHEBI:18420"/>
        <label>2</label>
    </ligand>
</feature>
<dbReference type="GO" id="GO:0005524">
    <property type="term" value="F:ATP binding"/>
    <property type="evidence" value="ECO:0007669"/>
    <property type="project" value="UniProtKB-UniRule"/>
</dbReference>
<dbReference type="InterPro" id="IPR005905">
    <property type="entry name" value="D_ala_D_ala"/>
</dbReference>
<dbReference type="Proteomes" id="UP000291259">
    <property type="component" value="Chromosome"/>
</dbReference>
<keyword evidence="11" id="KW-1185">Reference proteome</keyword>
<keyword evidence="7" id="KW-0067">ATP-binding</keyword>
<protein>
    <recommendedName>
        <fullName evidence="4">D-alanine--D-alanine ligase</fullName>
        <ecNumber evidence="4">6.3.2.4</ecNumber>
    </recommendedName>
    <alternativeName>
        <fullName evidence="4">D-Ala-D-Ala ligase</fullName>
    </alternativeName>
    <alternativeName>
        <fullName evidence="4">D-alanylalanine synthetase</fullName>
    </alternativeName>
</protein>
<comment type="subcellular location">
    <subcellularLocation>
        <location evidence="4">Cytoplasm</location>
    </subcellularLocation>
</comment>
<dbReference type="GO" id="GO:0008360">
    <property type="term" value="P:regulation of cell shape"/>
    <property type="evidence" value="ECO:0007669"/>
    <property type="project" value="UniProtKB-KW"/>
</dbReference>
<dbReference type="UniPathway" id="UPA00219"/>
<dbReference type="Gene3D" id="3.30.470.20">
    <property type="entry name" value="ATP-grasp fold, B domain"/>
    <property type="match status" value="1"/>
</dbReference>
<dbReference type="OrthoDB" id="9813261at2"/>
<evidence type="ECO:0000259" key="9">
    <source>
        <dbReference type="PROSITE" id="PS50975"/>
    </source>
</evidence>
<organism evidence="10 11">
    <name type="scientific">Agromyces protaetiae</name>
    <dbReference type="NCBI Taxonomy" id="2509455"/>
    <lineage>
        <taxon>Bacteria</taxon>
        <taxon>Bacillati</taxon>
        <taxon>Actinomycetota</taxon>
        <taxon>Actinomycetes</taxon>
        <taxon>Micrococcales</taxon>
        <taxon>Microbacteriaceae</taxon>
        <taxon>Agromyces</taxon>
    </lineage>
</organism>
<keyword evidence="6" id="KW-0464">Manganese</keyword>
<feature type="compositionally biased region" description="Low complexity" evidence="8">
    <location>
        <begin position="17"/>
        <end position="27"/>
    </location>
</feature>
<comment type="similarity">
    <text evidence="1 4">Belongs to the D-alanine--D-alanine ligase family.</text>
</comment>
<dbReference type="GO" id="GO:0005737">
    <property type="term" value="C:cytoplasm"/>
    <property type="evidence" value="ECO:0007669"/>
    <property type="project" value="UniProtKB-SubCell"/>
</dbReference>
<dbReference type="EC" id="6.3.2.4" evidence="4"/>
<dbReference type="GO" id="GO:0046872">
    <property type="term" value="F:metal ion binding"/>
    <property type="evidence" value="ECO:0007669"/>
    <property type="project" value="UniProtKB-KW"/>
</dbReference>
<evidence type="ECO:0000256" key="1">
    <source>
        <dbReference type="ARBA" id="ARBA00010871"/>
    </source>
</evidence>
<keyword evidence="6" id="KW-0479">Metal-binding</keyword>
<feature type="binding site" evidence="6">
    <location>
        <position position="306"/>
    </location>
    <ligand>
        <name>Mg(2+)</name>
        <dbReference type="ChEBI" id="CHEBI:18420"/>
        <label>2</label>
    </ligand>
</feature>
<dbReference type="PIRSF" id="PIRSF039102">
    <property type="entry name" value="Ddl/VanB"/>
    <property type="match status" value="1"/>
</dbReference>
<evidence type="ECO:0000313" key="10">
    <source>
        <dbReference type="EMBL" id="QAY72625.1"/>
    </source>
</evidence>
<dbReference type="GO" id="GO:0071555">
    <property type="term" value="P:cell wall organization"/>
    <property type="evidence" value="ECO:0007669"/>
    <property type="project" value="UniProtKB-KW"/>
</dbReference>
<dbReference type="GO" id="GO:0009252">
    <property type="term" value="P:peptidoglycan biosynthetic process"/>
    <property type="evidence" value="ECO:0007669"/>
    <property type="project" value="UniProtKB-UniRule"/>
</dbReference>
<dbReference type="HAMAP" id="MF_00047">
    <property type="entry name" value="Dala_Dala_lig"/>
    <property type="match status" value="1"/>
</dbReference>
<keyword evidence="6" id="KW-0460">Magnesium</keyword>
<dbReference type="InterPro" id="IPR013815">
    <property type="entry name" value="ATP_grasp_subdomain_1"/>
</dbReference>
<evidence type="ECO:0000256" key="8">
    <source>
        <dbReference type="SAM" id="MobiDB-lite"/>
    </source>
</evidence>
<dbReference type="InterPro" id="IPR016185">
    <property type="entry name" value="PreATP-grasp_dom_sf"/>
</dbReference>
<comment type="function">
    <text evidence="4">Cell wall formation.</text>
</comment>
<dbReference type="GO" id="GO:0008716">
    <property type="term" value="F:D-alanine-D-alanine ligase activity"/>
    <property type="evidence" value="ECO:0007669"/>
    <property type="project" value="UniProtKB-UniRule"/>
</dbReference>
<dbReference type="PANTHER" id="PTHR23132">
    <property type="entry name" value="D-ALANINE--D-ALANINE LIGASE"/>
    <property type="match status" value="1"/>
</dbReference>
<dbReference type="RefSeq" id="WP_129189032.1">
    <property type="nucleotide sequence ID" value="NZ_CP035491.1"/>
</dbReference>
<dbReference type="AlphaFoldDB" id="A0A4P6FAF1"/>
<keyword evidence="4" id="KW-0963">Cytoplasm</keyword>
<keyword evidence="4" id="KW-0133">Cell shape</keyword>
<evidence type="ECO:0000256" key="6">
    <source>
        <dbReference type="PIRSR" id="PIRSR039102-3"/>
    </source>
</evidence>
<name>A0A4P6FAF1_9MICO</name>
<dbReference type="Pfam" id="PF07478">
    <property type="entry name" value="Dala_Dala_lig_C"/>
    <property type="match status" value="1"/>
</dbReference>
<dbReference type="SUPFAM" id="SSF52440">
    <property type="entry name" value="PreATP-grasp domain"/>
    <property type="match status" value="1"/>
</dbReference>
<accession>A0A4P6FAF1</accession>
<feature type="active site" evidence="5">
    <location>
        <position position="315"/>
    </location>
</feature>
<evidence type="ECO:0000256" key="3">
    <source>
        <dbReference type="ARBA" id="ARBA00023316"/>
    </source>
</evidence>
<dbReference type="EMBL" id="CP035491">
    <property type="protein sequence ID" value="QAY72625.1"/>
    <property type="molecule type" value="Genomic_DNA"/>
</dbReference>
<evidence type="ECO:0000256" key="2">
    <source>
        <dbReference type="ARBA" id="ARBA00022598"/>
    </source>
</evidence>
<evidence type="ECO:0000256" key="7">
    <source>
        <dbReference type="PROSITE-ProRule" id="PRU00409"/>
    </source>
</evidence>
<dbReference type="Gene3D" id="3.30.1490.20">
    <property type="entry name" value="ATP-grasp fold, A domain"/>
    <property type="match status" value="1"/>
</dbReference>
<feature type="binding site" evidence="6">
    <location>
        <position position="304"/>
    </location>
    <ligand>
        <name>Mg(2+)</name>
        <dbReference type="ChEBI" id="CHEBI:18420"/>
        <label>1</label>
    </ligand>
</feature>
<keyword evidence="4" id="KW-0573">Peptidoglycan synthesis</keyword>
<comment type="cofactor">
    <cofactor evidence="6">
        <name>Mg(2+)</name>
        <dbReference type="ChEBI" id="CHEBI:18420"/>
    </cofactor>
    <cofactor evidence="6">
        <name>Mn(2+)</name>
        <dbReference type="ChEBI" id="CHEBI:29035"/>
    </cofactor>
    <text evidence="6">Binds 2 magnesium or manganese ions per subunit.</text>
</comment>
<evidence type="ECO:0000313" key="11">
    <source>
        <dbReference type="Proteomes" id="UP000291259"/>
    </source>
</evidence>
<sequence>MSDFTDASTEPDANVSGATPAPEATPEAGTALDIVVLAGGISHERDVSLRSGRKVVDALAEAGHNVTLRDPDATLLPYLAEHRPDVLFPALHGSSGEDGSLLDLLAGLDVPHVGSAGAAARRAWSKPVASSLVRDAGIAVPASIVLSHESFRELGAPSVLRVVQRALVGDLVVKPASGGSAQGVTIVASPDDLPRAMVDAFTYADVAVVEQRIFGTEVAVTVVDSGDGPQALPPVEIVPTDGVYSFQARYNAGETTFFAPARLDAEVSSAVAEAAVLAHRTLGLSDLSRVDFIIDSEGRPWFLEANVVPGLTETSLVPLAIEASDRSVPEVYDALVRNAARRG</sequence>
<dbReference type="SUPFAM" id="SSF56059">
    <property type="entry name" value="Glutathione synthetase ATP-binding domain-like"/>
    <property type="match status" value="1"/>
</dbReference>
<feature type="binding site" evidence="6">
    <location>
        <position position="291"/>
    </location>
    <ligand>
        <name>Mg(2+)</name>
        <dbReference type="ChEBI" id="CHEBI:18420"/>
        <label>1</label>
    </ligand>
</feature>